<dbReference type="InterPro" id="IPR046373">
    <property type="entry name" value="Acyl-CoA_Oxase/DH_mid-dom_sf"/>
</dbReference>
<dbReference type="OrthoDB" id="9764895at2"/>
<keyword evidence="3 5" id="KW-0285">Flavoprotein</keyword>
<comment type="cofactor">
    <cofactor evidence="1 5">
        <name>FAD</name>
        <dbReference type="ChEBI" id="CHEBI:57692"/>
    </cofactor>
</comment>
<dbReference type="InterPro" id="IPR037069">
    <property type="entry name" value="AcylCoA_DH/ox_N_sf"/>
</dbReference>
<keyword evidence="5" id="KW-0560">Oxidoreductase</keyword>
<dbReference type="GO" id="GO:0050660">
    <property type="term" value="F:flavin adenine dinucleotide binding"/>
    <property type="evidence" value="ECO:0007669"/>
    <property type="project" value="InterPro"/>
</dbReference>
<name>A0A2K9LHW5_9GAMM</name>
<sequence length="596" mass="66384">MPLLSRRDLEFCLYEMMDTEGLLQHPRYTDHSRETFSQTMDTAEQVAERYFAPHNQLADEKEPWFDGEQVHTIPEVKEAFRHYVNSGLLNARLDFDEGGMQLPHIIAAACSGYITCANPSSAAYPFLTMAAANLIKHFASDDLKSLYLPLMRTGIAAGTMALTEPDTGSSLADIKTSATPVDGGHYLIRGNKMYISGGDQDITDNIVHLVLAKIKGAPAGVKGISLFLVPKWLVDENGQPLKRNDVKLAGLLHKMGYRGTTSTVLNFGEQDQCVGYLIGEAHQGLKYMFMMMNEARVGVGLGAAVIGYRGYVESLAYARERPQGRHPSNKNPESKPVAIIEHADVKRMLLAQKAYAEGSIALCLYANHLIDRIETCDDKDQRKPLQELLDLLTPIVKSWPSEFGPKANSLAVQVLGGAGYIREYPVEQCYRDNRLNPIHEGTHGIQAMDLLGRKLWQSGSLGLQTLATEIQQTLQQAAEFDELHEHCQQLQQALALMHTTTQNLGVQLQQQGPDIGLANASAYLSLSGHIVVAWLWLWQATAAMKALQSGSEEDFYRGKLHGCQFFFRWELPKIQHWSNLLQSADDTCRTMQNNYF</sequence>
<dbReference type="PANTHER" id="PTHR42803">
    <property type="entry name" value="ACYL-COA DEHYDROGENASE"/>
    <property type="match status" value="1"/>
</dbReference>
<proteinExistence type="inferred from homology"/>
<feature type="domain" description="Acetyl-CoA dehydrogenase-like C-terminal" evidence="8">
    <location>
        <begin position="467"/>
        <end position="591"/>
    </location>
</feature>
<dbReference type="EMBL" id="CP022684">
    <property type="protein sequence ID" value="AUM11830.1"/>
    <property type="molecule type" value="Genomic_DNA"/>
</dbReference>
<dbReference type="Gene3D" id="2.40.110.10">
    <property type="entry name" value="Butyryl-CoA Dehydrogenase, subunit A, domain 2"/>
    <property type="match status" value="1"/>
</dbReference>
<feature type="domain" description="Acyl-CoA dehydrogenase/oxidase C-terminal" evidence="6">
    <location>
        <begin position="283"/>
        <end position="450"/>
    </location>
</feature>
<accession>A0A2K9LHW5</accession>
<gene>
    <name evidence="9" type="ORF">Kalk_05070</name>
</gene>
<keyword evidence="10" id="KW-1185">Reference proteome</keyword>
<dbReference type="InterPro" id="IPR009075">
    <property type="entry name" value="AcylCo_DH/oxidase_C"/>
</dbReference>
<keyword evidence="4 5" id="KW-0274">FAD</keyword>
<evidence type="ECO:0000256" key="3">
    <source>
        <dbReference type="ARBA" id="ARBA00022630"/>
    </source>
</evidence>
<organism evidence="9 10">
    <name type="scientific">Ketobacter alkanivorans</name>
    <dbReference type="NCBI Taxonomy" id="1917421"/>
    <lineage>
        <taxon>Bacteria</taxon>
        <taxon>Pseudomonadati</taxon>
        <taxon>Pseudomonadota</taxon>
        <taxon>Gammaproteobacteria</taxon>
        <taxon>Pseudomonadales</taxon>
        <taxon>Ketobacteraceae</taxon>
        <taxon>Ketobacter</taxon>
    </lineage>
</organism>
<protein>
    <submittedName>
        <fullName evidence="9">Acyl-CoA dehydrogenase</fullName>
    </submittedName>
</protein>
<dbReference type="AlphaFoldDB" id="A0A2K9LHW5"/>
<evidence type="ECO:0000256" key="4">
    <source>
        <dbReference type="ARBA" id="ARBA00022827"/>
    </source>
</evidence>
<dbReference type="InterPro" id="IPR052166">
    <property type="entry name" value="Diverse_Acyl-CoA_DH"/>
</dbReference>
<dbReference type="InterPro" id="IPR036250">
    <property type="entry name" value="AcylCo_DH-like_C"/>
</dbReference>
<evidence type="ECO:0000256" key="2">
    <source>
        <dbReference type="ARBA" id="ARBA00009347"/>
    </source>
</evidence>
<dbReference type="SUPFAM" id="SSF56645">
    <property type="entry name" value="Acyl-CoA dehydrogenase NM domain-like"/>
    <property type="match status" value="1"/>
</dbReference>
<comment type="similarity">
    <text evidence="2 5">Belongs to the acyl-CoA dehydrogenase family.</text>
</comment>
<evidence type="ECO:0000259" key="6">
    <source>
        <dbReference type="Pfam" id="PF00441"/>
    </source>
</evidence>
<dbReference type="KEGG" id="kak:Kalk_05070"/>
<dbReference type="GO" id="GO:0016627">
    <property type="term" value="F:oxidoreductase activity, acting on the CH-CH group of donors"/>
    <property type="evidence" value="ECO:0007669"/>
    <property type="project" value="InterPro"/>
</dbReference>
<dbReference type="InterPro" id="IPR009100">
    <property type="entry name" value="AcylCoA_DH/oxidase_NM_dom_sf"/>
</dbReference>
<dbReference type="SUPFAM" id="SSF47203">
    <property type="entry name" value="Acyl-CoA dehydrogenase C-terminal domain-like"/>
    <property type="match status" value="1"/>
</dbReference>
<evidence type="ECO:0000256" key="5">
    <source>
        <dbReference type="RuleBase" id="RU362125"/>
    </source>
</evidence>
<evidence type="ECO:0000259" key="7">
    <source>
        <dbReference type="Pfam" id="PF02770"/>
    </source>
</evidence>
<dbReference type="Pfam" id="PF02770">
    <property type="entry name" value="Acyl-CoA_dh_M"/>
    <property type="match status" value="1"/>
</dbReference>
<dbReference type="InterPro" id="IPR006091">
    <property type="entry name" value="Acyl-CoA_Oxase/DH_mid-dom"/>
</dbReference>
<dbReference type="Pfam" id="PF12806">
    <property type="entry name" value="Acyl-CoA_dh_C"/>
    <property type="match status" value="1"/>
</dbReference>
<dbReference type="Gene3D" id="1.20.140.10">
    <property type="entry name" value="Butyryl-CoA Dehydrogenase, subunit A, domain 3"/>
    <property type="match status" value="1"/>
</dbReference>
<feature type="domain" description="Acyl-CoA oxidase/dehydrogenase middle" evidence="7">
    <location>
        <begin position="160"/>
        <end position="267"/>
    </location>
</feature>
<evidence type="ECO:0000313" key="9">
    <source>
        <dbReference type="EMBL" id="AUM11830.1"/>
    </source>
</evidence>
<evidence type="ECO:0000256" key="1">
    <source>
        <dbReference type="ARBA" id="ARBA00001974"/>
    </source>
</evidence>
<reference evidence="10" key="1">
    <citation type="submission" date="2017-08" db="EMBL/GenBank/DDBJ databases">
        <title>Direct submision.</title>
        <authorList>
            <person name="Kim S.-J."/>
            <person name="Rhee S.-K."/>
        </authorList>
    </citation>
    <scope>NUCLEOTIDE SEQUENCE [LARGE SCALE GENOMIC DNA]</scope>
    <source>
        <strain evidence="10">GI5</strain>
    </source>
</reference>
<dbReference type="PANTHER" id="PTHR42803:SF3">
    <property type="entry name" value="ACYL-COA DEHYDROGENASE-RELATED"/>
    <property type="match status" value="1"/>
</dbReference>
<dbReference type="RefSeq" id="WP_101893168.1">
    <property type="nucleotide sequence ID" value="NZ_CP022684.1"/>
</dbReference>
<evidence type="ECO:0000313" key="10">
    <source>
        <dbReference type="Proteomes" id="UP000235116"/>
    </source>
</evidence>
<dbReference type="InterPro" id="IPR025878">
    <property type="entry name" value="Acyl-CoA_dh-like_C_dom"/>
</dbReference>
<dbReference type="Gene3D" id="1.10.540.10">
    <property type="entry name" value="Acyl-CoA dehydrogenase/oxidase, N-terminal domain"/>
    <property type="match status" value="1"/>
</dbReference>
<dbReference type="Proteomes" id="UP000235116">
    <property type="component" value="Chromosome"/>
</dbReference>
<evidence type="ECO:0000259" key="8">
    <source>
        <dbReference type="Pfam" id="PF12806"/>
    </source>
</evidence>
<dbReference type="Pfam" id="PF00441">
    <property type="entry name" value="Acyl-CoA_dh_1"/>
    <property type="match status" value="1"/>
</dbReference>